<dbReference type="AlphaFoldDB" id="A0A8T3DFN1"/>
<dbReference type="EMBL" id="JAERUA010000010">
    <property type="protein sequence ID" value="KAI1894900.1"/>
    <property type="molecule type" value="Genomic_DNA"/>
</dbReference>
<feature type="region of interest" description="Disordered" evidence="1">
    <location>
        <begin position="1"/>
        <end position="45"/>
    </location>
</feature>
<dbReference type="Proteomes" id="UP000829720">
    <property type="component" value="Unassembled WGS sequence"/>
</dbReference>
<sequence>MGRLTGALGGWGSQDPERRESRNQGNDQEVPPRETPETCSRQPMNCKETLDKDTLSFLRPFLFPPKSLSGEEAAGYLELCLFLFAQPVAGGMHTGSGGVEWCSAMGVTGALLAPGLKG</sequence>
<evidence type="ECO:0000313" key="2">
    <source>
        <dbReference type="EMBL" id="KAI1894900.1"/>
    </source>
</evidence>
<dbReference type="OrthoDB" id="10499865at2759"/>
<accession>A0A8T3DFN1</accession>
<organism evidence="2 3">
    <name type="scientific">Albula goreensis</name>
    <dbReference type="NCBI Taxonomy" id="1534307"/>
    <lineage>
        <taxon>Eukaryota</taxon>
        <taxon>Metazoa</taxon>
        <taxon>Chordata</taxon>
        <taxon>Craniata</taxon>
        <taxon>Vertebrata</taxon>
        <taxon>Euteleostomi</taxon>
        <taxon>Actinopterygii</taxon>
        <taxon>Neopterygii</taxon>
        <taxon>Teleostei</taxon>
        <taxon>Albuliformes</taxon>
        <taxon>Albulidae</taxon>
        <taxon>Albula</taxon>
    </lineage>
</organism>
<name>A0A8T3DFN1_9TELE</name>
<reference evidence="2" key="1">
    <citation type="submission" date="2021-01" db="EMBL/GenBank/DDBJ databases">
        <authorList>
            <person name="Zahm M."/>
            <person name="Roques C."/>
            <person name="Cabau C."/>
            <person name="Klopp C."/>
            <person name="Donnadieu C."/>
            <person name="Jouanno E."/>
            <person name="Lampietro C."/>
            <person name="Louis A."/>
            <person name="Herpin A."/>
            <person name="Echchiki A."/>
            <person name="Berthelot C."/>
            <person name="Parey E."/>
            <person name="Roest-Crollius H."/>
            <person name="Braasch I."/>
            <person name="Postlethwait J."/>
            <person name="Bobe J."/>
            <person name="Montfort J."/>
            <person name="Bouchez O."/>
            <person name="Begum T."/>
            <person name="Mejri S."/>
            <person name="Adams A."/>
            <person name="Chen W.-J."/>
            <person name="Guiguen Y."/>
        </authorList>
    </citation>
    <scope>NUCLEOTIDE SEQUENCE</scope>
    <source>
        <tissue evidence="2">Blood</tissue>
    </source>
</reference>
<evidence type="ECO:0000313" key="3">
    <source>
        <dbReference type="Proteomes" id="UP000829720"/>
    </source>
</evidence>
<evidence type="ECO:0000256" key="1">
    <source>
        <dbReference type="SAM" id="MobiDB-lite"/>
    </source>
</evidence>
<protein>
    <submittedName>
        <fullName evidence="2">Uncharacterized protein</fullName>
    </submittedName>
</protein>
<keyword evidence="3" id="KW-1185">Reference proteome</keyword>
<comment type="caution">
    <text evidence="2">The sequence shown here is derived from an EMBL/GenBank/DDBJ whole genome shotgun (WGS) entry which is preliminary data.</text>
</comment>
<gene>
    <name evidence="2" type="ORF">AGOR_G00120520</name>
</gene>
<proteinExistence type="predicted"/>